<accession>A0ABT3KGL2</accession>
<name>A0ABT3KGL2_9GAMM</name>
<comment type="caution">
    <text evidence="1">The sequence shown here is derived from an EMBL/GenBank/DDBJ whole genome shotgun (WGS) entry which is preliminary data.</text>
</comment>
<sequence length="50" mass="5632">MEHLQQLLTDLECISLADISAIPEANQHVIAEYLEQLQDELKAVLEKGDI</sequence>
<dbReference type="Proteomes" id="UP001431181">
    <property type="component" value="Unassembled WGS sequence"/>
</dbReference>
<evidence type="ECO:0000313" key="1">
    <source>
        <dbReference type="EMBL" id="MCW4629684.1"/>
    </source>
</evidence>
<proteinExistence type="predicted"/>
<keyword evidence="2" id="KW-1185">Reference proteome</keyword>
<protein>
    <submittedName>
        <fullName evidence="1">Uncharacterized protein</fullName>
    </submittedName>
</protein>
<gene>
    <name evidence="1" type="ORF">ONZ52_12230</name>
</gene>
<dbReference type="RefSeq" id="WP_265218912.1">
    <property type="nucleotide sequence ID" value="NZ_JAPEUL010000007.1"/>
</dbReference>
<evidence type="ECO:0000313" key="2">
    <source>
        <dbReference type="Proteomes" id="UP001431181"/>
    </source>
</evidence>
<organism evidence="1 2">
    <name type="scientific">Marinomonas rhodophyticola</name>
    <dbReference type="NCBI Taxonomy" id="2992803"/>
    <lineage>
        <taxon>Bacteria</taxon>
        <taxon>Pseudomonadati</taxon>
        <taxon>Pseudomonadota</taxon>
        <taxon>Gammaproteobacteria</taxon>
        <taxon>Oceanospirillales</taxon>
        <taxon>Oceanospirillaceae</taxon>
        <taxon>Marinomonas</taxon>
    </lineage>
</organism>
<dbReference type="EMBL" id="JAPEUL010000007">
    <property type="protein sequence ID" value="MCW4629684.1"/>
    <property type="molecule type" value="Genomic_DNA"/>
</dbReference>
<reference evidence="1" key="1">
    <citation type="submission" date="2022-11" db="EMBL/GenBank/DDBJ databases">
        <title>Marinomonas sp. nov., isolated from marine algae.</title>
        <authorList>
            <person name="Choi D.G."/>
            <person name="Kim J.M."/>
            <person name="Lee J.K."/>
            <person name="Baek J.H."/>
            <person name="Jeon C.O."/>
        </authorList>
    </citation>
    <scope>NUCLEOTIDE SEQUENCE</scope>
    <source>
        <strain evidence="1">KJ51-3</strain>
    </source>
</reference>